<keyword evidence="4 7" id="KW-0812">Transmembrane</keyword>
<feature type="transmembrane region" description="Helical" evidence="7">
    <location>
        <begin position="94"/>
        <end position="116"/>
    </location>
</feature>
<dbReference type="EMBL" id="CP018076">
    <property type="protein sequence ID" value="APE44015.1"/>
    <property type="molecule type" value="Genomic_DNA"/>
</dbReference>
<evidence type="ECO:0000256" key="5">
    <source>
        <dbReference type="ARBA" id="ARBA00022989"/>
    </source>
</evidence>
<protein>
    <recommendedName>
        <fullName evidence="7">TRAP transporter small permease protein</fullName>
    </recommendedName>
</protein>
<dbReference type="GO" id="GO:0022857">
    <property type="term" value="F:transmembrane transporter activity"/>
    <property type="evidence" value="ECO:0007669"/>
    <property type="project" value="UniProtKB-UniRule"/>
</dbReference>
<sequence length="172" mass="18800">MYAASYKVADFIARGLAYAGGRILIVITLLTCASIAGRAFVPLDVGIGPIRGIYDITEIGMAAAVFAFLPWAQLRETHARVDLFQAALPRWTDLALDLLFNVGMAFVAAIGTWRLYLGMLDKLSYGETTLIAQIPVWQGFAASLIGAVGFVVVSLFCIWRSARRLTGRERRV</sequence>
<reference evidence="9 10" key="1">
    <citation type="submission" date="2016-11" db="EMBL/GenBank/DDBJ databases">
        <title>Complete genome sequence of Sulfitobacter sp. AM1-D1, a toxic bacteria associated with marine dinoflagellate Alexandrium minutum in East China Sea.</title>
        <authorList>
            <person name="Yang Q."/>
            <person name="Zhang X."/>
            <person name="Tian X."/>
        </authorList>
    </citation>
    <scope>NUCLEOTIDE SEQUENCE [LARGE SCALE GENOMIC DNA]</scope>
    <source>
        <strain evidence="9 10">AM1-D1</strain>
    </source>
</reference>
<evidence type="ECO:0000256" key="1">
    <source>
        <dbReference type="ARBA" id="ARBA00004651"/>
    </source>
</evidence>
<evidence type="ECO:0000256" key="6">
    <source>
        <dbReference type="ARBA" id="ARBA00023136"/>
    </source>
</evidence>
<dbReference type="STRING" id="1917485.BOO69_11785"/>
<feature type="domain" description="Tripartite ATP-independent periplasmic transporters DctQ component" evidence="8">
    <location>
        <begin position="27"/>
        <end position="163"/>
    </location>
</feature>
<evidence type="ECO:0000313" key="9">
    <source>
        <dbReference type="EMBL" id="APE44015.1"/>
    </source>
</evidence>
<name>A0A1J0WI56_9RHOB</name>
<dbReference type="KEGG" id="suam:BOO69_11785"/>
<dbReference type="InterPro" id="IPR055348">
    <property type="entry name" value="DctQ"/>
</dbReference>
<comment type="subunit">
    <text evidence="7">The complex comprises the extracytoplasmic solute receptor protein and the two transmembrane proteins.</text>
</comment>
<comment type="subcellular location">
    <subcellularLocation>
        <location evidence="7">Cell inner membrane</location>
        <topology evidence="7">Multi-pass membrane protein</topology>
    </subcellularLocation>
    <subcellularLocation>
        <location evidence="1">Cell membrane</location>
        <topology evidence="1">Multi-pass membrane protein</topology>
    </subcellularLocation>
</comment>
<evidence type="ECO:0000256" key="2">
    <source>
        <dbReference type="ARBA" id="ARBA00022448"/>
    </source>
</evidence>
<keyword evidence="5 7" id="KW-1133">Transmembrane helix</keyword>
<keyword evidence="3" id="KW-1003">Cell membrane</keyword>
<gene>
    <name evidence="9" type="ORF">BOO69_11785</name>
</gene>
<comment type="function">
    <text evidence="7">Part of the tripartite ATP-independent periplasmic (TRAP) transport system.</text>
</comment>
<feature type="transmembrane region" description="Helical" evidence="7">
    <location>
        <begin position="53"/>
        <end position="74"/>
    </location>
</feature>
<proteinExistence type="inferred from homology"/>
<feature type="transmembrane region" description="Helical" evidence="7">
    <location>
        <begin position="21"/>
        <end position="41"/>
    </location>
</feature>
<keyword evidence="2 7" id="KW-0813">Transport</keyword>
<keyword evidence="10" id="KW-1185">Reference proteome</keyword>
<dbReference type="RefSeq" id="WP_071972352.1">
    <property type="nucleotide sequence ID" value="NZ_CP018076.1"/>
</dbReference>
<keyword evidence="6 7" id="KW-0472">Membrane</keyword>
<evidence type="ECO:0000259" key="8">
    <source>
        <dbReference type="Pfam" id="PF04290"/>
    </source>
</evidence>
<comment type="similarity">
    <text evidence="7">Belongs to the TRAP transporter small permease family.</text>
</comment>
<feature type="transmembrane region" description="Helical" evidence="7">
    <location>
        <begin position="136"/>
        <end position="159"/>
    </location>
</feature>
<dbReference type="Proteomes" id="UP000181897">
    <property type="component" value="Chromosome"/>
</dbReference>
<organism evidence="9 10">
    <name type="scientific">Sulfitobacter alexandrii</name>
    <dbReference type="NCBI Taxonomy" id="1917485"/>
    <lineage>
        <taxon>Bacteria</taxon>
        <taxon>Pseudomonadati</taxon>
        <taxon>Pseudomonadota</taxon>
        <taxon>Alphaproteobacteria</taxon>
        <taxon>Rhodobacterales</taxon>
        <taxon>Roseobacteraceae</taxon>
        <taxon>Sulfitobacter</taxon>
    </lineage>
</organism>
<keyword evidence="7" id="KW-0997">Cell inner membrane</keyword>
<evidence type="ECO:0000256" key="7">
    <source>
        <dbReference type="RuleBase" id="RU369079"/>
    </source>
</evidence>
<accession>A0A1J0WI56</accession>
<evidence type="ECO:0000313" key="10">
    <source>
        <dbReference type="Proteomes" id="UP000181897"/>
    </source>
</evidence>
<dbReference type="GO" id="GO:0005886">
    <property type="term" value="C:plasma membrane"/>
    <property type="evidence" value="ECO:0007669"/>
    <property type="project" value="UniProtKB-SubCell"/>
</dbReference>
<evidence type="ECO:0000256" key="4">
    <source>
        <dbReference type="ARBA" id="ARBA00022692"/>
    </source>
</evidence>
<dbReference type="Pfam" id="PF04290">
    <property type="entry name" value="DctQ"/>
    <property type="match status" value="1"/>
</dbReference>
<evidence type="ECO:0000256" key="3">
    <source>
        <dbReference type="ARBA" id="ARBA00022475"/>
    </source>
</evidence>
<dbReference type="AlphaFoldDB" id="A0A1J0WI56"/>